<comment type="caution">
    <text evidence="3">The sequence shown here is derived from an EMBL/GenBank/DDBJ whole genome shotgun (WGS) entry which is preliminary data.</text>
</comment>
<evidence type="ECO:0000256" key="2">
    <source>
        <dbReference type="SAM" id="Phobius"/>
    </source>
</evidence>
<dbReference type="Proteomes" id="UP001597261">
    <property type="component" value="Unassembled WGS sequence"/>
</dbReference>
<evidence type="ECO:0000313" key="3">
    <source>
        <dbReference type="EMBL" id="MFD1657772.1"/>
    </source>
</evidence>
<feature type="compositionally biased region" description="Basic and acidic residues" evidence="1">
    <location>
        <begin position="39"/>
        <end position="74"/>
    </location>
</feature>
<proteinExistence type="predicted"/>
<keyword evidence="2" id="KW-0812">Transmembrane</keyword>
<dbReference type="EMBL" id="JBHUDX010000013">
    <property type="protein sequence ID" value="MFD1657772.1"/>
    <property type="molecule type" value="Genomic_DNA"/>
</dbReference>
<dbReference type="RefSeq" id="WP_381079254.1">
    <property type="nucleotide sequence ID" value="NZ_JBHUDX010000013.1"/>
</dbReference>
<feature type="region of interest" description="Disordered" evidence="1">
    <location>
        <begin position="39"/>
        <end position="100"/>
    </location>
</feature>
<name>A0ABW4IMA1_9ACTN</name>
<keyword evidence="2" id="KW-0472">Membrane</keyword>
<protein>
    <submittedName>
        <fullName evidence="3">SHOCT domain-containing protein</fullName>
    </submittedName>
</protein>
<accession>A0ABW4IMA1</accession>
<sequence>MMYWDGGGWAWMAFMPLVWIVLIGLIVWAVIRLAQHGGHGAEQHRWEPPQETPEERHWGLPRETPEEVLDRRFASGEIDADTYTEGRERLAAHRPPRRPD</sequence>
<keyword evidence="2" id="KW-1133">Transmembrane helix</keyword>
<feature type="compositionally biased region" description="Basic and acidic residues" evidence="1">
    <location>
        <begin position="84"/>
        <end position="100"/>
    </location>
</feature>
<evidence type="ECO:0000256" key="1">
    <source>
        <dbReference type="SAM" id="MobiDB-lite"/>
    </source>
</evidence>
<gene>
    <name evidence="3" type="ORF">ACFSL4_05940</name>
</gene>
<feature type="transmembrane region" description="Helical" evidence="2">
    <location>
        <begin position="12"/>
        <end position="31"/>
    </location>
</feature>
<keyword evidence="4" id="KW-1185">Reference proteome</keyword>
<evidence type="ECO:0000313" key="4">
    <source>
        <dbReference type="Proteomes" id="UP001597261"/>
    </source>
</evidence>
<organism evidence="3 4">
    <name type="scientific">Streptomyces caeni</name>
    <dbReference type="NCBI Taxonomy" id="2307231"/>
    <lineage>
        <taxon>Bacteria</taxon>
        <taxon>Bacillati</taxon>
        <taxon>Actinomycetota</taxon>
        <taxon>Actinomycetes</taxon>
        <taxon>Kitasatosporales</taxon>
        <taxon>Streptomycetaceae</taxon>
        <taxon>Streptomyces</taxon>
    </lineage>
</organism>
<reference evidence="4" key="1">
    <citation type="journal article" date="2019" name="Int. J. Syst. Evol. Microbiol.">
        <title>The Global Catalogue of Microorganisms (GCM) 10K type strain sequencing project: providing services to taxonomists for standard genome sequencing and annotation.</title>
        <authorList>
            <consortium name="The Broad Institute Genomics Platform"/>
            <consortium name="The Broad Institute Genome Sequencing Center for Infectious Disease"/>
            <person name="Wu L."/>
            <person name="Ma J."/>
        </authorList>
    </citation>
    <scope>NUCLEOTIDE SEQUENCE [LARGE SCALE GENOMIC DNA]</scope>
    <source>
        <strain evidence="4">CGMCC 1.12470</strain>
    </source>
</reference>